<name>A0A1X7AK44_9GAMM</name>
<dbReference type="InterPro" id="IPR015421">
    <property type="entry name" value="PyrdxlP-dep_Trfase_major"/>
</dbReference>
<dbReference type="PANTHER" id="PTHR43643">
    <property type="entry name" value="HISTIDINOL-PHOSPHATE AMINOTRANSFERASE 2"/>
    <property type="match status" value="1"/>
</dbReference>
<feature type="domain" description="Aminotransferase class I/classII large" evidence="10">
    <location>
        <begin position="55"/>
        <end position="346"/>
    </location>
</feature>
<dbReference type="EC" id="2.6.1.9" evidence="3"/>
<evidence type="ECO:0000256" key="6">
    <source>
        <dbReference type="ARBA" id="ARBA00022679"/>
    </source>
</evidence>
<keyword evidence="7" id="KW-0663">Pyridoxal phosphate</keyword>
<evidence type="ECO:0000256" key="9">
    <source>
        <dbReference type="ARBA" id="ARBA00047481"/>
    </source>
</evidence>
<evidence type="ECO:0000256" key="8">
    <source>
        <dbReference type="ARBA" id="ARBA00023102"/>
    </source>
</evidence>
<comment type="pathway">
    <text evidence="1">Amino-acid biosynthesis; L-histidine biosynthesis; L-histidine from 5-phospho-alpha-D-ribose 1-diphosphate: step 7/9.</text>
</comment>
<keyword evidence="8" id="KW-0368">Histidine biosynthesis</keyword>
<evidence type="ECO:0000259" key="10">
    <source>
        <dbReference type="Pfam" id="PF00155"/>
    </source>
</evidence>
<dbReference type="GO" id="GO:0030170">
    <property type="term" value="F:pyridoxal phosphate binding"/>
    <property type="evidence" value="ECO:0007669"/>
    <property type="project" value="InterPro"/>
</dbReference>
<keyword evidence="12" id="KW-1185">Reference proteome</keyword>
<evidence type="ECO:0000256" key="5">
    <source>
        <dbReference type="ARBA" id="ARBA00022605"/>
    </source>
</evidence>
<dbReference type="AlphaFoldDB" id="A0A1X7AK44"/>
<dbReference type="Pfam" id="PF00155">
    <property type="entry name" value="Aminotran_1_2"/>
    <property type="match status" value="1"/>
</dbReference>
<evidence type="ECO:0000313" key="12">
    <source>
        <dbReference type="Proteomes" id="UP000196573"/>
    </source>
</evidence>
<dbReference type="Gene3D" id="3.90.1150.10">
    <property type="entry name" value="Aspartate Aminotransferase, domain 1"/>
    <property type="match status" value="1"/>
</dbReference>
<dbReference type="GO" id="GO:0000105">
    <property type="term" value="P:L-histidine biosynthetic process"/>
    <property type="evidence" value="ECO:0007669"/>
    <property type="project" value="UniProtKB-KW"/>
</dbReference>
<evidence type="ECO:0000256" key="7">
    <source>
        <dbReference type="ARBA" id="ARBA00022898"/>
    </source>
</evidence>
<dbReference type="InterPro" id="IPR004839">
    <property type="entry name" value="Aminotransferase_I/II_large"/>
</dbReference>
<dbReference type="InterPro" id="IPR015422">
    <property type="entry name" value="PyrdxlP-dep_Trfase_small"/>
</dbReference>
<dbReference type="PANTHER" id="PTHR43643:SF6">
    <property type="entry name" value="HISTIDINOL-PHOSPHATE AMINOTRANSFERASE"/>
    <property type="match status" value="1"/>
</dbReference>
<evidence type="ECO:0000256" key="4">
    <source>
        <dbReference type="ARBA" id="ARBA00022576"/>
    </source>
</evidence>
<dbReference type="InterPro" id="IPR015424">
    <property type="entry name" value="PyrdxlP-dep_Trfase"/>
</dbReference>
<keyword evidence="4 11" id="KW-0032">Aminotransferase</keyword>
<dbReference type="Proteomes" id="UP000196573">
    <property type="component" value="Unassembled WGS sequence"/>
</dbReference>
<reference evidence="11 12" key="1">
    <citation type="submission" date="2017-03" db="EMBL/GenBank/DDBJ databases">
        <authorList>
            <person name="Afonso C.L."/>
            <person name="Miller P.J."/>
            <person name="Scott M.A."/>
            <person name="Spackman E."/>
            <person name="Goraichik I."/>
            <person name="Dimitrov K.M."/>
            <person name="Suarez D.L."/>
            <person name="Swayne D.E."/>
        </authorList>
    </citation>
    <scope>NUCLEOTIDE SEQUENCE [LARGE SCALE GENOMIC DNA]</scope>
    <source>
        <strain evidence="11">SB41UT1</strain>
    </source>
</reference>
<comment type="catalytic activity">
    <reaction evidence="9">
        <text>L-histidinol phosphate + 2-oxoglutarate = 3-(imidazol-4-yl)-2-oxopropyl phosphate + L-glutamate</text>
        <dbReference type="Rhea" id="RHEA:23744"/>
        <dbReference type="ChEBI" id="CHEBI:16810"/>
        <dbReference type="ChEBI" id="CHEBI:29985"/>
        <dbReference type="ChEBI" id="CHEBI:57766"/>
        <dbReference type="ChEBI" id="CHEBI:57980"/>
        <dbReference type="EC" id="2.6.1.9"/>
    </reaction>
</comment>
<keyword evidence="5" id="KW-0028">Amino-acid biosynthesis</keyword>
<organism evidence="11 12">
    <name type="scientific">Parendozoicomonas haliclonae</name>
    <dbReference type="NCBI Taxonomy" id="1960125"/>
    <lineage>
        <taxon>Bacteria</taxon>
        <taxon>Pseudomonadati</taxon>
        <taxon>Pseudomonadota</taxon>
        <taxon>Gammaproteobacteria</taxon>
        <taxon>Oceanospirillales</taxon>
        <taxon>Endozoicomonadaceae</taxon>
        <taxon>Parendozoicomonas</taxon>
    </lineage>
</organism>
<evidence type="ECO:0000256" key="1">
    <source>
        <dbReference type="ARBA" id="ARBA00005011"/>
    </source>
</evidence>
<evidence type="ECO:0000313" key="11">
    <source>
        <dbReference type="EMBL" id="SMA46691.1"/>
    </source>
</evidence>
<sequence length="350" mass="39470">MSIFKSHIRQMGAYKPPLEGRNPHHHLLLDFNERTLPVSKVIEDALVDYIRDGSLQTYPFYGDITAQLADYCGAKDEQVMITNGSDQGIDLIIRASCREGDEVIIPGPCFPMYNQCAMIENLSIIEPAYTRENGFPTEDVLAAINDKTRLIVIANPNNPSGTEVPREDILKIAAAAPDCTILVDECYFEYTKATVCDALDQYPNLTITRTFSKTWGLPSIRFGYVLSAAENIQALLNIRGPYDVNQLALVAARAALSHPEYTHEYVKEVMSVSKPIMEQWLDKHQITYWPSAANYLWLFPQNPELMFNELMAAHILVRPKDDSDGNKGLRITLGTQEQTERLIQVLERCL</sequence>
<protein>
    <recommendedName>
        <fullName evidence="3">histidinol-phosphate transaminase</fullName>
        <ecNumber evidence="3">2.6.1.9</ecNumber>
    </recommendedName>
</protein>
<proteinExistence type="inferred from homology"/>
<dbReference type="OrthoDB" id="9809616at2"/>
<keyword evidence="6 11" id="KW-0808">Transferase</keyword>
<dbReference type="SUPFAM" id="SSF53383">
    <property type="entry name" value="PLP-dependent transferases"/>
    <property type="match status" value="1"/>
</dbReference>
<dbReference type="RefSeq" id="WP_087109806.1">
    <property type="nucleotide sequence ID" value="NZ_CBCSCN010000002.1"/>
</dbReference>
<dbReference type="InterPro" id="IPR050106">
    <property type="entry name" value="HistidinolP_aminotransfase"/>
</dbReference>
<comment type="similarity">
    <text evidence="2">Belongs to the class-II pyridoxal-phosphate-dependent aminotransferase family. Histidinol-phosphate aminotransferase subfamily.</text>
</comment>
<evidence type="ECO:0000256" key="3">
    <source>
        <dbReference type="ARBA" id="ARBA00012748"/>
    </source>
</evidence>
<evidence type="ECO:0000256" key="2">
    <source>
        <dbReference type="ARBA" id="ARBA00007970"/>
    </source>
</evidence>
<dbReference type="CDD" id="cd00609">
    <property type="entry name" value="AAT_like"/>
    <property type="match status" value="1"/>
</dbReference>
<dbReference type="EMBL" id="FWPT01000004">
    <property type="protein sequence ID" value="SMA46691.1"/>
    <property type="molecule type" value="Genomic_DNA"/>
</dbReference>
<dbReference type="GO" id="GO:0004400">
    <property type="term" value="F:histidinol-phosphate transaminase activity"/>
    <property type="evidence" value="ECO:0007669"/>
    <property type="project" value="UniProtKB-EC"/>
</dbReference>
<gene>
    <name evidence="11" type="primary">hisC</name>
    <name evidence="11" type="ORF">EHSB41UT_02237</name>
</gene>
<dbReference type="Gene3D" id="3.40.640.10">
    <property type="entry name" value="Type I PLP-dependent aspartate aminotransferase-like (Major domain)"/>
    <property type="match status" value="1"/>
</dbReference>
<accession>A0A1X7AK44</accession>